<gene>
    <name evidence="9" type="ORF">ASILVAE211_20460</name>
</gene>
<dbReference type="AlphaFoldDB" id="A0A963YWG9"/>
<feature type="transmembrane region" description="Helical" evidence="7">
    <location>
        <begin position="362"/>
        <end position="384"/>
    </location>
</feature>
<evidence type="ECO:0000256" key="6">
    <source>
        <dbReference type="ARBA" id="ARBA00023136"/>
    </source>
</evidence>
<evidence type="ECO:0000259" key="8">
    <source>
        <dbReference type="PROSITE" id="PS50850"/>
    </source>
</evidence>
<feature type="domain" description="Major facilitator superfamily (MFS) profile" evidence="8">
    <location>
        <begin position="42"/>
        <end position="482"/>
    </location>
</feature>
<proteinExistence type="inferred from homology"/>
<feature type="transmembrane region" description="Helical" evidence="7">
    <location>
        <begin position="79"/>
        <end position="100"/>
    </location>
</feature>
<evidence type="ECO:0000256" key="2">
    <source>
        <dbReference type="ARBA" id="ARBA00010992"/>
    </source>
</evidence>
<feature type="transmembrane region" description="Helical" evidence="7">
    <location>
        <begin position="458"/>
        <end position="477"/>
    </location>
</feature>
<comment type="similarity">
    <text evidence="2">Belongs to the major facilitator superfamily. Sugar transporter (TC 2.A.1.1) family.</text>
</comment>
<feature type="transmembrane region" description="Helical" evidence="7">
    <location>
        <begin position="427"/>
        <end position="451"/>
    </location>
</feature>
<keyword evidence="3" id="KW-0813">Transport</keyword>
<comment type="caution">
    <text evidence="9">The sequence shown here is derived from an EMBL/GenBank/DDBJ whole genome shotgun (WGS) entry which is preliminary data.</text>
</comment>
<reference evidence="9" key="1">
    <citation type="journal article" date="2021" name="Microorganisms">
        <title>Acidisoma silvae sp. nov. and Acidisomacellulosilytica sp. nov., Two Acidophilic Bacteria Isolated from Decaying Wood, Hydrolyzing Cellulose and Producing Poly-3-hydroxybutyrate.</title>
        <authorList>
            <person name="Mieszkin S."/>
            <person name="Pouder E."/>
            <person name="Uroz S."/>
            <person name="Simon-Colin C."/>
            <person name="Alain K."/>
        </authorList>
    </citation>
    <scope>NUCLEOTIDE SEQUENCE</scope>
    <source>
        <strain evidence="9">HW T2.11</strain>
    </source>
</reference>
<evidence type="ECO:0000256" key="5">
    <source>
        <dbReference type="ARBA" id="ARBA00022989"/>
    </source>
</evidence>
<dbReference type="PANTHER" id="PTHR23511">
    <property type="entry name" value="SYNAPTIC VESICLE GLYCOPROTEIN 2"/>
    <property type="match status" value="1"/>
</dbReference>
<dbReference type="SUPFAM" id="SSF103473">
    <property type="entry name" value="MFS general substrate transporter"/>
    <property type="match status" value="1"/>
</dbReference>
<evidence type="ECO:0000313" key="10">
    <source>
        <dbReference type="Proteomes" id="UP000708298"/>
    </source>
</evidence>
<dbReference type="InterPro" id="IPR005829">
    <property type="entry name" value="Sugar_transporter_CS"/>
</dbReference>
<feature type="transmembrane region" description="Helical" evidence="7">
    <location>
        <begin position="107"/>
        <end position="125"/>
    </location>
</feature>
<dbReference type="Pfam" id="PF00083">
    <property type="entry name" value="Sugar_tr"/>
    <property type="match status" value="1"/>
</dbReference>
<protein>
    <submittedName>
        <fullName evidence="9">MFS transporter</fullName>
    </submittedName>
</protein>
<accession>A0A963YWG9</accession>
<dbReference type="Proteomes" id="UP000708298">
    <property type="component" value="Unassembled WGS sequence"/>
</dbReference>
<feature type="transmembrane region" description="Helical" evidence="7">
    <location>
        <begin position="198"/>
        <end position="219"/>
    </location>
</feature>
<evidence type="ECO:0000256" key="4">
    <source>
        <dbReference type="ARBA" id="ARBA00022692"/>
    </source>
</evidence>
<reference evidence="9" key="2">
    <citation type="submission" date="2021-01" db="EMBL/GenBank/DDBJ databases">
        <authorList>
            <person name="Mieszkin S."/>
            <person name="Pouder E."/>
            <person name="Alain K."/>
        </authorList>
    </citation>
    <scope>NUCLEOTIDE SEQUENCE</scope>
    <source>
        <strain evidence="9">HW T2.11</strain>
    </source>
</reference>
<dbReference type="InterPro" id="IPR020846">
    <property type="entry name" value="MFS_dom"/>
</dbReference>
<dbReference type="InterPro" id="IPR036259">
    <property type="entry name" value="MFS_trans_sf"/>
</dbReference>
<evidence type="ECO:0000256" key="7">
    <source>
        <dbReference type="SAM" id="Phobius"/>
    </source>
</evidence>
<comment type="subcellular location">
    <subcellularLocation>
        <location evidence="1">Membrane</location>
        <topology evidence="1">Multi-pass membrane protein</topology>
    </subcellularLocation>
</comment>
<dbReference type="GO" id="GO:0016020">
    <property type="term" value="C:membrane"/>
    <property type="evidence" value="ECO:0007669"/>
    <property type="project" value="UniProtKB-SubCell"/>
</dbReference>
<dbReference type="PROSITE" id="PS50850">
    <property type="entry name" value="MFS"/>
    <property type="match status" value="1"/>
</dbReference>
<sequence length="496" mass="52956">MSQVTSKLKTGKTVQDYIDEIPVWPDGTQLTKLPLTGMQWRIWSLAVAGKFFEGLVVFMTGVALPLLDKTFHLGAYQNSIVTAATLFGILIGATLLGGMADIFGRKTMFIAEMILFVVFLVAMTLSQSFAMLAVCLFGIGLALGCDYPTAHMVISEAVPSRGRGGLVLGAFAFQAIGAMCGAGLGILILSVYPQLDAWRWMFAAAIIPAIIVVTGRFFVCDSAHWLVSRGRLKEAEAETHKLLKREPQYPKVVALQDPHVSEHSGVREEPKRHVGVLFNKENRRATYLASIPWFLQDLSTYGIGIFTPVILAATLGTVAATSDTSGIVNKVLMSAKGTLMLDVLLVVGILAAVLLVERAGRIQLQIVGFIGCAAGLALAALSLIGGGHDMPLLFLGFMLFNFMTNMGPNAQTYLLAGEVFPTAIRGYGAGFAASFAKIGAVATAFLFPILLKSIGTQALLIGLIVASLLGAVATWAFRIETRGVLKDKPTSDVPLT</sequence>
<keyword evidence="10" id="KW-1185">Reference proteome</keyword>
<keyword evidence="6 7" id="KW-0472">Membrane</keyword>
<keyword evidence="5 7" id="KW-1133">Transmembrane helix</keyword>
<dbReference type="PROSITE" id="PS00216">
    <property type="entry name" value="SUGAR_TRANSPORT_1"/>
    <property type="match status" value="1"/>
</dbReference>
<dbReference type="PANTHER" id="PTHR23511:SF34">
    <property type="entry name" value="SYNAPTIC VESICLE GLYCOPROTEIN 2"/>
    <property type="match status" value="1"/>
</dbReference>
<keyword evidence="4 7" id="KW-0812">Transmembrane</keyword>
<feature type="transmembrane region" description="Helical" evidence="7">
    <location>
        <begin position="166"/>
        <end position="192"/>
    </location>
</feature>
<evidence type="ECO:0000256" key="3">
    <source>
        <dbReference type="ARBA" id="ARBA00022448"/>
    </source>
</evidence>
<dbReference type="InterPro" id="IPR005828">
    <property type="entry name" value="MFS_sugar_transport-like"/>
</dbReference>
<feature type="transmembrane region" description="Helical" evidence="7">
    <location>
        <begin position="131"/>
        <end position="154"/>
    </location>
</feature>
<feature type="transmembrane region" description="Helical" evidence="7">
    <location>
        <begin position="339"/>
        <end position="356"/>
    </location>
</feature>
<organism evidence="9 10">
    <name type="scientific">Acidisoma silvae</name>
    <dbReference type="NCBI Taxonomy" id="2802396"/>
    <lineage>
        <taxon>Bacteria</taxon>
        <taxon>Pseudomonadati</taxon>
        <taxon>Pseudomonadota</taxon>
        <taxon>Alphaproteobacteria</taxon>
        <taxon>Acetobacterales</taxon>
        <taxon>Acidocellaceae</taxon>
        <taxon>Acidisoma</taxon>
    </lineage>
</organism>
<feature type="transmembrane region" description="Helical" evidence="7">
    <location>
        <begin position="42"/>
        <end position="67"/>
    </location>
</feature>
<dbReference type="Gene3D" id="1.20.1250.20">
    <property type="entry name" value="MFS general substrate transporter like domains"/>
    <property type="match status" value="2"/>
</dbReference>
<dbReference type="GO" id="GO:0022857">
    <property type="term" value="F:transmembrane transporter activity"/>
    <property type="evidence" value="ECO:0007669"/>
    <property type="project" value="InterPro"/>
</dbReference>
<name>A0A963YWG9_9PROT</name>
<dbReference type="RefSeq" id="WP_227323229.1">
    <property type="nucleotide sequence ID" value="NZ_JAESVB010000015.1"/>
</dbReference>
<evidence type="ECO:0000256" key="1">
    <source>
        <dbReference type="ARBA" id="ARBA00004141"/>
    </source>
</evidence>
<dbReference type="EMBL" id="JAESVB010000015">
    <property type="protein sequence ID" value="MCB8877580.1"/>
    <property type="molecule type" value="Genomic_DNA"/>
</dbReference>
<evidence type="ECO:0000313" key="9">
    <source>
        <dbReference type="EMBL" id="MCB8877580.1"/>
    </source>
</evidence>